<reference evidence="1 2" key="1">
    <citation type="journal article" date="2010" name="Syst. Appl. Microbiol.">
        <title>Four new species of Chryseobacterium from the rhizosphere of coastal sand dune plants, Chryseobacterium elymi sp. nov., Chryseobacterium hagamense sp. nov., Chryseobacterium lathyri sp. nov. and Chryseobacterium rhizosphaerae sp. nov.</title>
        <authorList>
            <person name="Cho S.H."/>
            <person name="Lee K.S."/>
            <person name="Shin D.S."/>
            <person name="Han J.H."/>
            <person name="Park K.S."/>
            <person name="Lee C.H."/>
            <person name="Park K.H."/>
            <person name="Kim S.B."/>
        </authorList>
    </citation>
    <scope>NUCLEOTIDE SEQUENCE [LARGE SCALE GENOMIC DNA]</scope>
    <source>
        <strain evidence="1 2">KCTC 22547</strain>
    </source>
</reference>
<proteinExistence type="predicted"/>
<name>A0A3D9D8K5_9FLAO</name>
<dbReference type="AlphaFoldDB" id="A0A3D9D8K5"/>
<organism evidence="1 2">
    <name type="scientific">Chryseobacterium elymi</name>
    <dbReference type="NCBI Taxonomy" id="395936"/>
    <lineage>
        <taxon>Bacteria</taxon>
        <taxon>Pseudomonadati</taxon>
        <taxon>Bacteroidota</taxon>
        <taxon>Flavobacteriia</taxon>
        <taxon>Flavobacteriales</taxon>
        <taxon>Weeksellaceae</taxon>
        <taxon>Chryseobacterium group</taxon>
        <taxon>Chryseobacterium</taxon>
    </lineage>
</organism>
<accession>A0A3D9D8K5</accession>
<sequence length="103" mass="12211">MHQMENMLQNIDLIHRYLSISITDQFYSTVDLEGEYTFTQNIVSKKTIIVSTFTSKILLHPQLKLFLTALITEINNGKCTVELIRERIRHFEEIRYLPVRKII</sequence>
<dbReference type="Proteomes" id="UP000257030">
    <property type="component" value="Unassembled WGS sequence"/>
</dbReference>
<comment type="caution">
    <text evidence="1">The sequence shown here is derived from an EMBL/GenBank/DDBJ whole genome shotgun (WGS) entry which is preliminary data.</text>
</comment>
<gene>
    <name evidence="1" type="ORF">DRF60_17920</name>
</gene>
<evidence type="ECO:0000313" key="2">
    <source>
        <dbReference type="Proteomes" id="UP000257030"/>
    </source>
</evidence>
<dbReference type="EMBL" id="QNUH01000021">
    <property type="protein sequence ID" value="REC74342.1"/>
    <property type="molecule type" value="Genomic_DNA"/>
</dbReference>
<protein>
    <submittedName>
        <fullName evidence="1">Uncharacterized protein</fullName>
    </submittedName>
</protein>
<keyword evidence="2" id="KW-1185">Reference proteome</keyword>
<evidence type="ECO:0000313" key="1">
    <source>
        <dbReference type="EMBL" id="REC74342.1"/>
    </source>
</evidence>